<keyword evidence="3" id="KW-0175">Coiled coil</keyword>
<protein>
    <submittedName>
        <fullName evidence="5">Recombinase zinc beta ribbon domain-containing protein</fullName>
    </submittedName>
</protein>
<feature type="coiled-coil region" evidence="3">
    <location>
        <begin position="129"/>
        <end position="198"/>
    </location>
</feature>
<sequence length="252" mass="29548">MIEKNHEPIIPKEVFEMVQDEKERRALLKGNLVGDRHKYTSKYAFSGKIYCGKCGNTFKRRTWNSTSKYKKIVWQCKTYIVDGKGACDAKAVGEQVLMDAFVKVFNRINENKDAFIKTLTDNIEKVLSERKTDKEINALDSQIEKIKNELKGLIKFQIQNNLDEDVYKEEYIRISKELEELRRRKAQLEKENSLKDDYRKRVDEIIQVLAGRQGLLEEFDDKIFNALVEKIEVLTPTHFIFVLKSGMRVEEV</sequence>
<reference evidence="6" key="1">
    <citation type="submission" date="2016-10" db="EMBL/GenBank/DDBJ databases">
        <authorList>
            <person name="Varghese N."/>
            <person name="Submissions S."/>
        </authorList>
    </citation>
    <scope>NUCLEOTIDE SEQUENCE [LARGE SCALE GENOMIC DNA]</scope>
    <source>
        <strain evidence="6">DSM 17038</strain>
    </source>
</reference>
<evidence type="ECO:0000256" key="2">
    <source>
        <dbReference type="ARBA" id="ARBA00023172"/>
    </source>
</evidence>
<proteinExistence type="predicted"/>
<dbReference type="Gene3D" id="3.90.1750.20">
    <property type="entry name" value="Putative Large Serine Recombinase, Chain B, Domain 2"/>
    <property type="match status" value="1"/>
</dbReference>
<name>A0A1I2VT87_9FIRM</name>
<organism evidence="5 6">
    <name type="scientific">Desulfotruncus arcticus DSM 17038</name>
    <dbReference type="NCBI Taxonomy" id="1121424"/>
    <lineage>
        <taxon>Bacteria</taxon>
        <taxon>Bacillati</taxon>
        <taxon>Bacillota</taxon>
        <taxon>Clostridia</taxon>
        <taxon>Eubacteriales</taxon>
        <taxon>Desulfallaceae</taxon>
        <taxon>Desulfotruncus</taxon>
    </lineage>
</organism>
<dbReference type="STRING" id="341036.SAMN05660649_03148"/>
<dbReference type="AlphaFoldDB" id="A0A1I2VT87"/>
<evidence type="ECO:0000256" key="3">
    <source>
        <dbReference type="SAM" id="Coils"/>
    </source>
</evidence>
<evidence type="ECO:0000259" key="4">
    <source>
        <dbReference type="Pfam" id="PF13408"/>
    </source>
</evidence>
<dbReference type="InterPro" id="IPR038109">
    <property type="entry name" value="DNA_bind_recomb_sf"/>
</dbReference>
<evidence type="ECO:0000256" key="1">
    <source>
        <dbReference type="ARBA" id="ARBA00023125"/>
    </source>
</evidence>
<dbReference type="InterPro" id="IPR025827">
    <property type="entry name" value="Zn_ribbon_recom_dom"/>
</dbReference>
<accession>A0A1I2VT87</accession>
<keyword evidence="1" id="KW-0238">DNA-binding</keyword>
<evidence type="ECO:0000313" key="6">
    <source>
        <dbReference type="Proteomes" id="UP000199337"/>
    </source>
</evidence>
<dbReference type="InterPro" id="IPR050639">
    <property type="entry name" value="SSR_resolvase"/>
</dbReference>
<dbReference type="Proteomes" id="UP000199337">
    <property type="component" value="Unassembled WGS sequence"/>
</dbReference>
<dbReference type="GO" id="GO:0000150">
    <property type="term" value="F:DNA strand exchange activity"/>
    <property type="evidence" value="ECO:0007669"/>
    <property type="project" value="TreeGrafter"/>
</dbReference>
<dbReference type="GO" id="GO:0003677">
    <property type="term" value="F:DNA binding"/>
    <property type="evidence" value="ECO:0007669"/>
    <property type="project" value="UniProtKB-KW"/>
</dbReference>
<dbReference type="Pfam" id="PF13408">
    <property type="entry name" value="Zn_ribbon_recom"/>
    <property type="match status" value="1"/>
</dbReference>
<gene>
    <name evidence="5" type="ORF">SAMN05660649_03148</name>
</gene>
<dbReference type="EMBL" id="FOOX01000012">
    <property type="protein sequence ID" value="SFG92464.1"/>
    <property type="molecule type" value="Genomic_DNA"/>
</dbReference>
<feature type="domain" description="Recombinase zinc beta ribbon" evidence="4">
    <location>
        <begin position="45"/>
        <end position="105"/>
    </location>
</feature>
<keyword evidence="2" id="KW-0233">DNA recombination</keyword>
<keyword evidence="6" id="KW-1185">Reference proteome</keyword>
<dbReference type="PANTHER" id="PTHR30461">
    <property type="entry name" value="DNA-INVERTASE FROM LAMBDOID PROPHAGE"/>
    <property type="match status" value="1"/>
</dbReference>
<dbReference type="PANTHER" id="PTHR30461:SF2">
    <property type="entry name" value="SERINE RECOMBINASE PINE-RELATED"/>
    <property type="match status" value="1"/>
</dbReference>
<evidence type="ECO:0000313" key="5">
    <source>
        <dbReference type="EMBL" id="SFG92464.1"/>
    </source>
</evidence>